<organism evidence="2 3">
    <name type="scientific">Podospora pseudoanserina</name>
    <dbReference type="NCBI Taxonomy" id="2609844"/>
    <lineage>
        <taxon>Eukaryota</taxon>
        <taxon>Fungi</taxon>
        <taxon>Dikarya</taxon>
        <taxon>Ascomycota</taxon>
        <taxon>Pezizomycotina</taxon>
        <taxon>Sordariomycetes</taxon>
        <taxon>Sordariomycetidae</taxon>
        <taxon>Sordariales</taxon>
        <taxon>Podosporaceae</taxon>
        <taxon>Podospora</taxon>
    </lineage>
</organism>
<dbReference type="Proteomes" id="UP001323617">
    <property type="component" value="Unassembled WGS sequence"/>
</dbReference>
<sequence>MGEADHLNDIPLTFCHWGLFPRNIMISVNPSTYEPKIEGILDWDSALFAPAFMICEPPAYLWNSKLREEAADEECKDWHIDLTFDPITEEDKKVKRVFEEAAGEEYVRFAYDPVYPLARRLFQFGMTGIHGNVADAEFNKLLEYWETLNKITKQVASRFTESMESVDMEPTHQQPDHPSSEETASNSEAGPKRWLRRVKERPQRFISI</sequence>
<accession>A0ABR0IUG7</accession>
<comment type="caution">
    <text evidence="2">The sequence shown here is derived from an EMBL/GenBank/DDBJ whole genome shotgun (WGS) entry which is preliminary data.</text>
</comment>
<evidence type="ECO:0000313" key="3">
    <source>
        <dbReference type="Proteomes" id="UP001323617"/>
    </source>
</evidence>
<evidence type="ECO:0000256" key="1">
    <source>
        <dbReference type="SAM" id="MobiDB-lite"/>
    </source>
</evidence>
<keyword evidence="3" id="KW-1185">Reference proteome</keyword>
<dbReference type="GeneID" id="87960657"/>
<feature type="region of interest" description="Disordered" evidence="1">
    <location>
        <begin position="161"/>
        <end position="208"/>
    </location>
</feature>
<evidence type="ECO:0000313" key="2">
    <source>
        <dbReference type="EMBL" id="KAK4683363.1"/>
    </source>
</evidence>
<name>A0ABR0IUG7_9PEZI</name>
<gene>
    <name evidence="2" type="ORF">QC764_0028670</name>
</gene>
<proteinExistence type="predicted"/>
<reference evidence="2 3" key="1">
    <citation type="journal article" date="2023" name="bioRxiv">
        <title>High-quality genome assemblies of four members of thePodospora anserinaspecies complex.</title>
        <authorList>
            <person name="Ament-Velasquez S.L."/>
            <person name="Vogan A.A."/>
            <person name="Wallerman O."/>
            <person name="Hartmann F."/>
            <person name="Gautier V."/>
            <person name="Silar P."/>
            <person name="Giraud T."/>
            <person name="Johannesson H."/>
        </authorList>
    </citation>
    <scope>NUCLEOTIDE SEQUENCE [LARGE SCALE GENOMIC DNA]</scope>
    <source>
        <strain evidence="2 3">CBS 124.78</strain>
    </source>
</reference>
<dbReference type="EMBL" id="JAFFHC010000001">
    <property type="protein sequence ID" value="KAK4683363.1"/>
    <property type="molecule type" value="Genomic_DNA"/>
</dbReference>
<dbReference type="RefSeq" id="XP_062806833.1">
    <property type="nucleotide sequence ID" value="XM_062940153.1"/>
</dbReference>
<evidence type="ECO:0008006" key="4">
    <source>
        <dbReference type="Google" id="ProtNLM"/>
    </source>
</evidence>
<protein>
    <recommendedName>
        <fullName evidence="4">Aminoglycoside phosphotransferase domain-containing protein</fullName>
    </recommendedName>
</protein>